<evidence type="ECO:0000256" key="5">
    <source>
        <dbReference type="ARBA" id="ARBA00023002"/>
    </source>
</evidence>
<dbReference type="Proteomes" id="UP000192418">
    <property type="component" value="Unassembled WGS sequence"/>
</dbReference>
<name>A0A1W2CXJ1_9BACT</name>
<dbReference type="GO" id="GO:0051539">
    <property type="term" value="F:4 iron, 4 sulfur cluster binding"/>
    <property type="evidence" value="ECO:0007669"/>
    <property type="project" value="UniProtKB-KW"/>
</dbReference>
<accession>A0A1W2CXJ1</accession>
<dbReference type="InterPro" id="IPR013985">
    <property type="entry name" value="Ald_Fedxn_OxRdtase_dom3"/>
</dbReference>
<dbReference type="RefSeq" id="WP_084069921.1">
    <property type="nucleotide sequence ID" value="NZ_FWXY01000014.1"/>
</dbReference>
<dbReference type="SMART" id="SM00790">
    <property type="entry name" value="AFOR_N"/>
    <property type="match status" value="1"/>
</dbReference>
<keyword evidence="6" id="KW-0408">Iron</keyword>
<evidence type="ECO:0000256" key="2">
    <source>
        <dbReference type="ARBA" id="ARBA00011032"/>
    </source>
</evidence>
<dbReference type="InterPro" id="IPR036503">
    <property type="entry name" value="Ald_Fedxn_OxRdtase_N_sf"/>
</dbReference>
<sequence>MHGYYGKILTIDLNSRSFEIETIPENIYKTYLGGKGLASWLLYRLNPRGVDPLAPENHIIFATGPVTQSSVWGSSRYGVFTKSPQTGFYSESYSGGKTPEAVDAAGFDAVVIRGACDTPTVLGIGPMGAKFHDAGDIWGMETYAAEDAVIERFATPSGYKRKGAVVIGPAAENLVVFGVIENDYWRSAGRTGVGTILGSKKIKGIAFYGDEKREPFSKEKVKALTKRISAEGKENPGVKAYKSFGTPMMVDMLNNAKAFPTKYWSQGTCDHREQINAAALHSQCDVKANACAKCLMACGRLTTVKSGRHAGLKIEGPEYETLYAFGGLCMIDSVEEICHLNDVCDRLGMDTITAGNLCAFTMEAVERGVVDYDISYGDVDGTVRLLNDISQRNGIGDVLSQGIKKASIAWGLEDIAVHTKGMEPAGYDPRVLKGMGLAYATSDRGACHLRATFYKPELAGMISPDQINEKADLFLDFEDRLTLFDTLTLCRFYRDMYTWEGLGEMIHALTGFDGDKATLQNNAKSVTNIVRQFNLREGLQPEDDRLPKGLYRELKNTPNPLTEEELEQMLQDYYRLRGWNSKGELAPDEYVA</sequence>
<comment type="similarity">
    <text evidence="2">Belongs to the AOR/FOR family.</text>
</comment>
<protein>
    <submittedName>
        <fullName evidence="10">Aldehyde:ferredoxin oxidoreductase</fullName>
    </submittedName>
</protein>
<dbReference type="Gene3D" id="1.10.599.10">
    <property type="entry name" value="Aldehyde Ferredoxin Oxidoreductase Protein, subunit A, domain 3"/>
    <property type="match status" value="1"/>
</dbReference>
<dbReference type="InterPro" id="IPR051919">
    <property type="entry name" value="W-dependent_AOR"/>
</dbReference>
<dbReference type="PANTHER" id="PTHR30038:SF9">
    <property type="entry name" value="ALDEHYDE FERREDOXIN OXIDOREDUCTASE"/>
    <property type="match status" value="1"/>
</dbReference>
<comment type="cofactor">
    <cofactor evidence="8">
        <name>tungstopterin</name>
        <dbReference type="ChEBI" id="CHEBI:30402"/>
    </cofactor>
</comment>
<dbReference type="InterPro" id="IPR013984">
    <property type="entry name" value="Ald_Fedxn_OxRdtase_dom2"/>
</dbReference>
<dbReference type="Pfam" id="PF02730">
    <property type="entry name" value="AFOR_N"/>
    <property type="match status" value="1"/>
</dbReference>
<dbReference type="InterPro" id="IPR036021">
    <property type="entry name" value="Tungsten_al_ferr_oxy-like_C"/>
</dbReference>
<dbReference type="InterPro" id="IPR013983">
    <property type="entry name" value="Ald_Fedxn_OxRdtase_N"/>
</dbReference>
<evidence type="ECO:0000256" key="8">
    <source>
        <dbReference type="ARBA" id="ARBA00049934"/>
    </source>
</evidence>
<dbReference type="Gene3D" id="3.60.9.10">
    <property type="entry name" value="Aldehyde ferredoxin oxidoreductase, N-terminal domain"/>
    <property type="match status" value="1"/>
</dbReference>
<evidence type="ECO:0000256" key="4">
    <source>
        <dbReference type="ARBA" id="ARBA00022723"/>
    </source>
</evidence>
<evidence type="ECO:0000256" key="3">
    <source>
        <dbReference type="ARBA" id="ARBA00022485"/>
    </source>
</evidence>
<dbReference type="Pfam" id="PF01314">
    <property type="entry name" value="AFOR_C"/>
    <property type="match status" value="1"/>
</dbReference>
<evidence type="ECO:0000256" key="1">
    <source>
        <dbReference type="ARBA" id="ARBA00001966"/>
    </source>
</evidence>
<evidence type="ECO:0000313" key="11">
    <source>
        <dbReference type="Proteomes" id="UP000192418"/>
    </source>
</evidence>
<keyword evidence="4" id="KW-0479">Metal-binding</keyword>
<dbReference type="GO" id="GO:0009055">
    <property type="term" value="F:electron transfer activity"/>
    <property type="evidence" value="ECO:0007669"/>
    <property type="project" value="InterPro"/>
</dbReference>
<dbReference type="GO" id="GO:0046872">
    <property type="term" value="F:metal ion binding"/>
    <property type="evidence" value="ECO:0007669"/>
    <property type="project" value="UniProtKB-KW"/>
</dbReference>
<dbReference type="SUPFAM" id="SSF56228">
    <property type="entry name" value="Aldehyde ferredoxin oxidoreductase, N-terminal domain"/>
    <property type="match status" value="1"/>
</dbReference>
<evidence type="ECO:0000313" key="10">
    <source>
        <dbReference type="EMBL" id="SMC89917.1"/>
    </source>
</evidence>
<evidence type="ECO:0000256" key="7">
    <source>
        <dbReference type="ARBA" id="ARBA00023014"/>
    </source>
</evidence>
<dbReference type="Gene3D" id="1.10.569.10">
    <property type="entry name" value="Aldehyde Ferredoxin Oxidoreductase Protein, subunit A, domain 2"/>
    <property type="match status" value="1"/>
</dbReference>
<dbReference type="OrthoDB" id="9763894at2"/>
<dbReference type="STRING" id="1121400.SAMN02746065_11448"/>
<reference evidence="10 11" key="1">
    <citation type="submission" date="2017-04" db="EMBL/GenBank/DDBJ databases">
        <authorList>
            <person name="Afonso C.L."/>
            <person name="Miller P.J."/>
            <person name="Scott M.A."/>
            <person name="Spackman E."/>
            <person name="Goraichik I."/>
            <person name="Dimitrov K.M."/>
            <person name="Suarez D.L."/>
            <person name="Swayne D.E."/>
        </authorList>
    </citation>
    <scope>NUCLEOTIDE SEQUENCE [LARGE SCALE GENOMIC DNA]</scope>
    <source>
        <strain evidence="10 11">DSM 3385</strain>
    </source>
</reference>
<keyword evidence="5" id="KW-0560">Oxidoreductase</keyword>
<comment type="cofactor">
    <cofactor evidence="1">
        <name>[4Fe-4S] cluster</name>
        <dbReference type="ChEBI" id="CHEBI:49883"/>
    </cofactor>
</comment>
<dbReference type="PANTHER" id="PTHR30038">
    <property type="entry name" value="ALDEHYDE FERREDOXIN OXIDOREDUCTASE"/>
    <property type="match status" value="1"/>
</dbReference>
<keyword evidence="11" id="KW-1185">Reference proteome</keyword>
<keyword evidence="3" id="KW-0004">4Fe-4S</keyword>
<evidence type="ECO:0000259" key="9">
    <source>
        <dbReference type="SMART" id="SM00790"/>
    </source>
</evidence>
<evidence type="ECO:0000256" key="6">
    <source>
        <dbReference type="ARBA" id="ARBA00023004"/>
    </source>
</evidence>
<dbReference type="AlphaFoldDB" id="A0A1W2CXJ1"/>
<dbReference type="InterPro" id="IPR001203">
    <property type="entry name" value="OxRdtase_Ald_Fedxn_C"/>
</dbReference>
<gene>
    <name evidence="10" type="ORF">SAMN02746065_11448</name>
</gene>
<dbReference type="EMBL" id="FWXY01000014">
    <property type="protein sequence ID" value="SMC89917.1"/>
    <property type="molecule type" value="Genomic_DNA"/>
</dbReference>
<proteinExistence type="inferred from homology"/>
<dbReference type="SUPFAM" id="SSF48310">
    <property type="entry name" value="Aldehyde ferredoxin oxidoreductase, C-terminal domains"/>
    <property type="match status" value="1"/>
</dbReference>
<organism evidence="10 11">
    <name type="scientific">Desulfocicer vacuolatum DSM 3385</name>
    <dbReference type="NCBI Taxonomy" id="1121400"/>
    <lineage>
        <taxon>Bacteria</taxon>
        <taxon>Pseudomonadati</taxon>
        <taxon>Thermodesulfobacteriota</taxon>
        <taxon>Desulfobacteria</taxon>
        <taxon>Desulfobacterales</taxon>
        <taxon>Desulfobacteraceae</taxon>
        <taxon>Desulfocicer</taxon>
    </lineage>
</organism>
<keyword evidence="7" id="KW-0411">Iron-sulfur</keyword>
<feature type="domain" description="Aldehyde ferredoxin oxidoreductase N-terminal" evidence="9">
    <location>
        <begin position="4"/>
        <end position="211"/>
    </location>
</feature>
<dbReference type="GO" id="GO:0016625">
    <property type="term" value="F:oxidoreductase activity, acting on the aldehyde or oxo group of donors, iron-sulfur protein as acceptor"/>
    <property type="evidence" value="ECO:0007669"/>
    <property type="project" value="InterPro"/>
</dbReference>